<keyword evidence="5" id="KW-1185">Reference proteome</keyword>
<dbReference type="Proteomes" id="UP000292781">
    <property type="component" value="Unassembled WGS sequence"/>
</dbReference>
<dbReference type="InterPro" id="IPR003140">
    <property type="entry name" value="PLipase/COase/thioEstase"/>
</dbReference>
<name>A0A4Q9VJ78_9HYPH</name>
<evidence type="ECO:0000259" key="3">
    <source>
        <dbReference type="Pfam" id="PF02230"/>
    </source>
</evidence>
<sequence length="204" mass="20533">MPANPAPLVVLLHGVGASGRDLFPIAELIRSRLPGATAVAPDAPFAFDGGGAGRQWFSIAGVTEANRAARIAAAREAFDRTIATAIAAAGLTDRLDRVAFVGFSQGTIMTLDAVASGRWPIAAAVGFAGRLASPEPLTPSLATRLLLLHGDADPVIPAALSADAAATLTALGMTVERRVYAGLGHGISPEGAVAAASFLAAVFA</sequence>
<accession>A0A4Q9VJ78</accession>
<evidence type="ECO:0000313" key="4">
    <source>
        <dbReference type="EMBL" id="TBW34865.1"/>
    </source>
</evidence>
<dbReference type="InterPro" id="IPR050565">
    <property type="entry name" value="LYPA1-2/EST-like"/>
</dbReference>
<proteinExistence type="inferred from homology"/>
<dbReference type="GO" id="GO:0016787">
    <property type="term" value="F:hydrolase activity"/>
    <property type="evidence" value="ECO:0007669"/>
    <property type="project" value="UniProtKB-KW"/>
</dbReference>
<dbReference type="EMBL" id="SJFN01000030">
    <property type="protein sequence ID" value="TBW34865.1"/>
    <property type="molecule type" value="Genomic_DNA"/>
</dbReference>
<dbReference type="AlphaFoldDB" id="A0A4Q9VJ78"/>
<dbReference type="PANTHER" id="PTHR10655:SF17">
    <property type="entry name" value="LYSOPHOSPHOLIPASE-LIKE PROTEIN 1"/>
    <property type="match status" value="1"/>
</dbReference>
<dbReference type="RefSeq" id="WP_131310891.1">
    <property type="nucleotide sequence ID" value="NZ_SJFN01000030.1"/>
</dbReference>
<keyword evidence="2" id="KW-0378">Hydrolase</keyword>
<dbReference type="PANTHER" id="PTHR10655">
    <property type="entry name" value="LYSOPHOSPHOLIPASE-RELATED"/>
    <property type="match status" value="1"/>
</dbReference>
<dbReference type="Gene3D" id="3.40.50.1820">
    <property type="entry name" value="alpha/beta hydrolase"/>
    <property type="match status" value="1"/>
</dbReference>
<dbReference type="Pfam" id="PF02230">
    <property type="entry name" value="Abhydrolase_2"/>
    <property type="match status" value="1"/>
</dbReference>
<reference evidence="4 5" key="1">
    <citation type="submission" date="2019-02" db="EMBL/GenBank/DDBJ databases">
        <title>Siculibacillus lacustris gen. nov., sp. nov., a new rosette-forming bacterium isolated from a freshwater crater lake (Lake St. Ana, Romania).</title>
        <authorList>
            <person name="Felfoldi T."/>
            <person name="Marton Z."/>
            <person name="Szabo A."/>
            <person name="Mentes A."/>
            <person name="Boka K."/>
            <person name="Marialigeti K."/>
            <person name="Mathe I."/>
            <person name="Koncz M."/>
            <person name="Schumann P."/>
            <person name="Toth E."/>
        </authorList>
    </citation>
    <scope>NUCLEOTIDE SEQUENCE [LARGE SCALE GENOMIC DNA]</scope>
    <source>
        <strain evidence="4 5">SA-279</strain>
    </source>
</reference>
<evidence type="ECO:0000313" key="5">
    <source>
        <dbReference type="Proteomes" id="UP000292781"/>
    </source>
</evidence>
<organism evidence="4 5">
    <name type="scientific">Siculibacillus lacustris</name>
    <dbReference type="NCBI Taxonomy" id="1549641"/>
    <lineage>
        <taxon>Bacteria</taxon>
        <taxon>Pseudomonadati</taxon>
        <taxon>Pseudomonadota</taxon>
        <taxon>Alphaproteobacteria</taxon>
        <taxon>Hyphomicrobiales</taxon>
        <taxon>Ancalomicrobiaceae</taxon>
        <taxon>Siculibacillus</taxon>
    </lineage>
</organism>
<feature type="domain" description="Phospholipase/carboxylesterase/thioesterase" evidence="3">
    <location>
        <begin position="5"/>
        <end position="201"/>
    </location>
</feature>
<gene>
    <name evidence="4" type="ORF">EYW49_17345</name>
</gene>
<evidence type="ECO:0000256" key="1">
    <source>
        <dbReference type="ARBA" id="ARBA00006499"/>
    </source>
</evidence>
<protein>
    <submittedName>
        <fullName evidence="4">Phospholipase</fullName>
    </submittedName>
</protein>
<comment type="similarity">
    <text evidence="1">Belongs to the AB hydrolase superfamily. AB hydrolase 2 family.</text>
</comment>
<evidence type="ECO:0000256" key="2">
    <source>
        <dbReference type="ARBA" id="ARBA00022801"/>
    </source>
</evidence>
<comment type="caution">
    <text evidence="4">The sequence shown here is derived from an EMBL/GenBank/DDBJ whole genome shotgun (WGS) entry which is preliminary data.</text>
</comment>
<dbReference type="SUPFAM" id="SSF53474">
    <property type="entry name" value="alpha/beta-Hydrolases"/>
    <property type="match status" value="1"/>
</dbReference>
<dbReference type="InterPro" id="IPR029058">
    <property type="entry name" value="AB_hydrolase_fold"/>
</dbReference>
<dbReference type="OrthoDB" id="9801763at2"/>